<organism evidence="1 2">
    <name type="scientific">Haloglomus irregulare</name>
    <dbReference type="NCBI Taxonomy" id="2234134"/>
    <lineage>
        <taxon>Archaea</taxon>
        <taxon>Methanobacteriati</taxon>
        <taxon>Methanobacteriota</taxon>
        <taxon>Stenosarchaea group</taxon>
        <taxon>Halobacteria</taxon>
        <taxon>Halobacteriales</taxon>
        <taxon>Natronomonadaceae</taxon>
        <taxon>Haloglomus</taxon>
    </lineage>
</organism>
<gene>
    <name evidence="1" type="ORF">DP107_07425</name>
</gene>
<dbReference type="OrthoDB" id="225376at2157"/>
<name>A0A554NCP4_9EURY</name>
<evidence type="ECO:0000313" key="2">
    <source>
        <dbReference type="Proteomes" id="UP000319894"/>
    </source>
</evidence>
<protein>
    <submittedName>
        <fullName evidence="1">Uncharacterized protein</fullName>
    </submittedName>
</protein>
<keyword evidence="2" id="KW-1185">Reference proteome</keyword>
<accession>A0A554NCP4</accession>
<dbReference type="EMBL" id="QMDX01000003">
    <property type="protein sequence ID" value="TSD14790.1"/>
    <property type="molecule type" value="Genomic_DNA"/>
</dbReference>
<sequence>MDTLELPTGETVTPEDVFCYEGYPYRFLPAEARDGTTARAEGPGPGPDEVSFYLVPLHWGGGDMDVPFPDRAALVEQWEDARGVLTDAEWEDWLAEARADDRFDDAELDAIAAELGLAEARAASGLLARVRRLLG</sequence>
<dbReference type="AlphaFoldDB" id="A0A554NCP4"/>
<comment type="caution">
    <text evidence="1">The sequence shown here is derived from an EMBL/GenBank/DDBJ whole genome shotgun (WGS) entry which is preliminary data.</text>
</comment>
<dbReference type="InParanoid" id="A0A554NCP4"/>
<dbReference type="RefSeq" id="WP_144261509.1">
    <property type="nucleotide sequence ID" value="NZ_QMDX01000003.1"/>
</dbReference>
<evidence type="ECO:0000313" key="1">
    <source>
        <dbReference type="EMBL" id="TSD14790.1"/>
    </source>
</evidence>
<proteinExistence type="predicted"/>
<dbReference type="Proteomes" id="UP000319894">
    <property type="component" value="Unassembled WGS sequence"/>
</dbReference>
<reference evidence="1 2" key="1">
    <citation type="submission" date="2018-06" db="EMBL/GenBank/DDBJ databases">
        <title>Natronomonas sp. F16-60 a new haloarchaeon isolated from a solar saltern of Isla Cristina, Huelva, Spain.</title>
        <authorList>
            <person name="Duran-Viseras A."/>
            <person name="Sanchez-Porro C."/>
            <person name="Ventosa A."/>
        </authorList>
    </citation>
    <scope>NUCLEOTIDE SEQUENCE [LARGE SCALE GENOMIC DNA]</scope>
    <source>
        <strain evidence="1 2">F16-60</strain>
    </source>
</reference>